<evidence type="ECO:0000256" key="1">
    <source>
        <dbReference type="ARBA" id="ARBA00004448"/>
    </source>
</evidence>
<feature type="repeat" description="Solcar" evidence="10">
    <location>
        <begin position="269"/>
        <end position="356"/>
    </location>
</feature>
<evidence type="ECO:0000256" key="6">
    <source>
        <dbReference type="ARBA" id="ARBA00022792"/>
    </source>
</evidence>
<evidence type="ECO:0000313" key="14">
    <source>
        <dbReference type="Proteomes" id="UP000886653"/>
    </source>
</evidence>
<dbReference type="AlphaFoldDB" id="A0A9P6NFI8"/>
<dbReference type="PROSITE" id="PS50920">
    <property type="entry name" value="SOLCAR"/>
    <property type="match status" value="3"/>
</dbReference>
<sequence>MTKLHHHQTTPFAHPPQHPLRLFFSTTTPSPTINLVTQTQNTSTSPKRSSSDVYTPILKSGLAGGIAGCVAKTLVSPLDRVKILFQTGHPHFTKYSGSFTGVFGAMIEIWKTFGIKGLVQGHSATLLRIFPYAGIKFMAYDTFHRVLIPSHRPESPVRLFLAGAMSGVTAVFVTYPLEVLRVRLAFETREASAGRVRVWETIQSIYREPAQHAQVGTPRCMTQALFDKVPVAKFYRGFTPTLCGMVPYTGTSFLVWGTLQAKLPPTSNHGTVLNLLCGSIAGMVSQTASYPFEIVRRKMQVAGLGRSPVLTMAQVARSIMARDGLRGFFVGLSIGYIKVIPMTAISFVTWSHLKIRFD</sequence>
<feature type="transmembrane region" description="Helical" evidence="12">
    <location>
        <begin position="327"/>
        <end position="350"/>
    </location>
</feature>
<evidence type="ECO:0000256" key="9">
    <source>
        <dbReference type="ARBA" id="ARBA00023136"/>
    </source>
</evidence>
<dbReference type="EMBL" id="MU167326">
    <property type="protein sequence ID" value="KAG0143194.1"/>
    <property type="molecule type" value="Genomic_DNA"/>
</dbReference>
<evidence type="ECO:0008006" key="15">
    <source>
        <dbReference type="Google" id="ProtNLM"/>
    </source>
</evidence>
<dbReference type="PRINTS" id="PR00928">
    <property type="entry name" value="GRAVESDC"/>
</dbReference>
<dbReference type="SUPFAM" id="SSF103506">
    <property type="entry name" value="Mitochondrial carrier"/>
    <property type="match status" value="1"/>
</dbReference>
<dbReference type="Gene3D" id="1.50.40.10">
    <property type="entry name" value="Mitochondrial carrier domain"/>
    <property type="match status" value="1"/>
</dbReference>
<feature type="repeat" description="Solcar" evidence="10">
    <location>
        <begin position="55"/>
        <end position="146"/>
    </location>
</feature>
<dbReference type="InterPro" id="IPR018108">
    <property type="entry name" value="MCP_transmembrane"/>
</dbReference>
<keyword evidence="8" id="KW-0496">Mitochondrion</keyword>
<evidence type="ECO:0000256" key="11">
    <source>
        <dbReference type="RuleBase" id="RU000488"/>
    </source>
</evidence>
<comment type="subcellular location">
    <subcellularLocation>
        <location evidence="1">Mitochondrion inner membrane</location>
        <topology evidence="1">Multi-pass membrane protein</topology>
    </subcellularLocation>
</comment>
<evidence type="ECO:0000313" key="13">
    <source>
        <dbReference type="EMBL" id="KAG0143194.1"/>
    </source>
</evidence>
<evidence type="ECO:0000256" key="2">
    <source>
        <dbReference type="ARBA" id="ARBA00006375"/>
    </source>
</evidence>
<evidence type="ECO:0000256" key="4">
    <source>
        <dbReference type="ARBA" id="ARBA00022692"/>
    </source>
</evidence>
<proteinExistence type="inferred from homology"/>
<dbReference type="OrthoDB" id="270584at2759"/>
<keyword evidence="5" id="KW-0677">Repeat</keyword>
<dbReference type="InterPro" id="IPR002067">
    <property type="entry name" value="MCP"/>
</dbReference>
<keyword evidence="9 10" id="KW-0472">Membrane</keyword>
<gene>
    <name evidence="13" type="ORF">CROQUDRAFT_49191</name>
</gene>
<keyword evidence="14" id="KW-1185">Reference proteome</keyword>
<dbReference type="Proteomes" id="UP000886653">
    <property type="component" value="Unassembled WGS sequence"/>
</dbReference>
<reference evidence="13" key="1">
    <citation type="submission" date="2013-11" db="EMBL/GenBank/DDBJ databases">
        <title>Genome sequence of the fusiform rust pathogen reveals effectors for host alternation and coevolution with pine.</title>
        <authorList>
            <consortium name="DOE Joint Genome Institute"/>
            <person name="Smith K."/>
            <person name="Pendleton A."/>
            <person name="Kubisiak T."/>
            <person name="Anderson C."/>
            <person name="Salamov A."/>
            <person name="Aerts A."/>
            <person name="Riley R."/>
            <person name="Clum A."/>
            <person name="Lindquist E."/>
            <person name="Ence D."/>
            <person name="Campbell M."/>
            <person name="Kronenberg Z."/>
            <person name="Feau N."/>
            <person name="Dhillon B."/>
            <person name="Hamelin R."/>
            <person name="Burleigh J."/>
            <person name="Smith J."/>
            <person name="Yandell M."/>
            <person name="Nelson C."/>
            <person name="Grigoriev I."/>
            <person name="Davis J."/>
        </authorList>
    </citation>
    <scope>NUCLEOTIDE SEQUENCE</scope>
    <source>
        <strain evidence="13">G11</strain>
    </source>
</reference>
<evidence type="ECO:0000256" key="10">
    <source>
        <dbReference type="PROSITE-ProRule" id="PRU00282"/>
    </source>
</evidence>
<comment type="caution">
    <text evidence="13">The sequence shown here is derived from an EMBL/GenBank/DDBJ whole genome shotgun (WGS) entry which is preliminary data.</text>
</comment>
<keyword evidence="7 12" id="KW-1133">Transmembrane helix</keyword>
<organism evidence="13 14">
    <name type="scientific">Cronartium quercuum f. sp. fusiforme G11</name>
    <dbReference type="NCBI Taxonomy" id="708437"/>
    <lineage>
        <taxon>Eukaryota</taxon>
        <taxon>Fungi</taxon>
        <taxon>Dikarya</taxon>
        <taxon>Basidiomycota</taxon>
        <taxon>Pucciniomycotina</taxon>
        <taxon>Pucciniomycetes</taxon>
        <taxon>Pucciniales</taxon>
        <taxon>Coleosporiaceae</taxon>
        <taxon>Cronartium</taxon>
    </lineage>
</organism>
<dbReference type="InterPro" id="IPR002167">
    <property type="entry name" value="GDC-like"/>
</dbReference>
<evidence type="ECO:0000256" key="5">
    <source>
        <dbReference type="ARBA" id="ARBA00022737"/>
    </source>
</evidence>
<evidence type="ECO:0000256" key="8">
    <source>
        <dbReference type="ARBA" id="ARBA00023128"/>
    </source>
</evidence>
<protein>
    <recommendedName>
        <fullName evidence="15">Mitochondrial carrier protein</fullName>
    </recommendedName>
</protein>
<comment type="similarity">
    <text evidence="2 11">Belongs to the mitochondrial carrier (TC 2.A.29) family.</text>
</comment>
<dbReference type="InterPro" id="IPR023395">
    <property type="entry name" value="MCP_dom_sf"/>
</dbReference>
<dbReference type="PRINTS" id="PR00926">
    <property type="entry name" value="MITOCARRIER"/>
</dbReference>
<keyword evidence="3 11" id="KW-0813">Transport</keyword>
<keyword evidence="4 10" id="KW-0812">Transmembrane</keyword>
<dbReference type="PANTHER" id="PTHR24089">
    <property type="entry name" value="SOLUTE CARRIER FAMILY 25"/>
    <property type="match status" value="1"/>
</dbReference>
<feature type="repeat" description="Solcar" evidence="10">
    <location>
        <begin position="154"/>
        <end position="262"/>
    </location>
</feature>
<keyword evidence="6" id="KW-0999">Mitochondrion inner membrane</keyword>
<evidence type="ECO:0000256" key="3">
    <source>
        <dbReference type="ARBA" id="ARBA00022448"/>
    </source>
</evidence>
<dbReference type="GO" id="GO:0005743">
    <property type="term" value="C:mitochondrial inner membrane"/>
    <property type="evidence" value="ECO:0007669"/>
    <property type="project" value="UniProtKB-SubCell"/>
</dbReference>
<name>A0A9P6NFI8_9BASI</name>
<evidence type="ECO:0000256" key="7">
    <source>
        <dbReference type="ARBA" id="ARBA00022989"/>
    </source>
</evidence>
<dbReference type="Pfam" id="PF00153">
    <property type="entry name" value="Mito_carr"/>
    <property type="match status" value="3"/>
</dbReference>
<evidence type="ECO:0000256" key="12">
    <source>
        <dbReference type="SAM" id="Phobius"/>
    </source>
</evidence>
<accession>A0A9P6NFI8</accession>
<dbReference type="GO" id="GO:0055085">
    <property type="term" value="P:transmembrane transport"/>
    <property type="evidence" value="ECO:0007669"/>
    <property type="project" value="InterPro"/>
</dbReference>